<dbReference type="PROSITE" id="PS50006">
    <property type="entry name" value="FHA_DOMAIN"/>
    <property type="match status" value="1"/>
</dbReference>
<dbReference type="CDD" id="cd01130">
    <property type="entry name" value="VirB11-like_ATPase"/>
    <property type="match status" value="1"/>
</dbReference>
<dbReference type="EMBL" id="LAZR01000190">
    <property type="protein sequence ID" value="KKN83124.1"/>
    <property type="molecule type" value="Genomic_DNA"/>
</dbReference>
<dbReference type="InterPro" id="IPR003593">
    <property type="entry name" value="AAA+_ATPase"/>
</dbReference>
<feature type="domain" description="FHA" evidence="2">
    <location>
        <begin position="23"/>
        <end position="71"/>
    </location>
</feature>
<dbReference type="Gene3D" id="3.30.450.380">
    <property type="match status" value="1"/>
</dbReference>
<dbReference type="GO" id="GO:0016887">
    <property type="term" value="F:ATP hydrolysis activity"/>
    <property type="evidence" value="ECO:0007669"/>
    <property type="project" value="InterPro"/>
</dbReference>
<dbReference type="Gene3D" id="2.60.200.20">
    <property type="match status" value="1"/>
</dbReference>
<dbReference type="InterPro" id="IPR050921">
    <property type="entry name" value="T4SS_GSP_E_ATPase"/>
</dbReference>
<reference evidence="3" key="1">
    <citation type="journal article" date="2015" name="Nature">
        <title>Complex archaea that bridge the gap between prokaryotes and eukaryotes.</title>
        <authorList>
            <person name="Spang A."/>
            <person name="Saw J.H."/>
            <person name="Jorgensen S.L."/>
            <person name="Zaremba-Niedzwiedzka K."/>
            <person name="Martijn J."/>
            <person name="Lind A.E."/>
            <person name="van Eijk R."/>
            <person name="Schleper C."/>
            <person name="Guy L."/>
            <person name="Ettema T.J."/>
        </authorList>
    </citation>
    <scope>NUCLEOTIDE SEQUENCE</scope>
</reference>
<dbReference type="AlphaFoldDB" id="A0A0F9TUU7"/>
<dbReference type="SUPFAM" id="SSF49879">
    <property type="entry name" value="SMAD/FHA domain"/>
    <property type="match status" value="1"/>
</dbReference>
<dbReference type="Gene3D" id="3.40.50.300">
    <property type="entry name" value="P-loop containing nucleotide triphosphate hydrolases"/>
    <property type="match status" value="1"/>
</dbReference>
<dbReference type="SMART" id="SM00240">
    <property type="entry name" value="FHA"/>
    <property type="match status" value="1"/>
</dbReference>
<dbReference type="Pfam" id="PF00437">
    <property type="entry name" value="T2SSE"/>
    <property type="match status" value="1"/>
</dbReference>
<comment type="caution">
    <text evidence="3">The sequence shown here is derived from an EMBL/GenBank/DDBJ whole genome shotgun (WGS) entry which is preliminary data.</text>
</comment>
<organism evidence="3">
    <name type="scientific">marine sediment metagenome</name>
    <dbReference type="NCBI Taxonomy" id="412755"/>
    <lineage>
        <taxon>unclassified sequences</taxon>
        <taxon>metagenomes</taxon>
        <taxon>ecological metagenomes</taxon>
    </lineage>
</organism>
<dbReference type="InterPro" id="IPR001482">
    <property type="entry name" value="T2SS/T4SS_dom"/>
</dbReference>
<evidence type="ECO:0000313" key="3">
    <source>
        <dbReference type="EMBL" id="KKN83124.1"/>
    </source>
</evidence>
<gene>
    <name evidence="3" type="ORF">LCGC14_0302380</name>
</gene>
<evidence type="ECO:0000259" key="2">
    <source>
        <dbReference type="PROSITE" id="PS50006"/>
    </source>
</evidence>
<dbReference type="InterPro" id="IPR027417">
    <property type="entry name" value="P-loop_NTPase"/>
</dbReference>
<proteinExistence type="inferred from homology"/>
<dbReference type="PANTHER" id="PTHR30486">
    <property type="entry name" value="TWITCHING MOTILITY PROTEIN PILT"/>
    <property type="match status" value="1"/>
</dbReference>
<dbReference type="InterPro" id="IPR000253">
    <property type="entry name" value="FHA_dom"/>
</dbReference>
<dbReference type="SUPFAM" id="SSF52540">
    <property type="entry name" value="P-loop containing nucleoside triphosphate hydrolases"/>
    <property type="match status" value="1"/>
</dbReference>
<accession>A0A0F9TUU7</accession>
<dbReference type="PANTHER" id="PTHR30486:SF15">
    <property type="entry name" value="TYPE II_IV SECRETION SYSTEM ATPASE"/>
    <property type="match status" value="1"/>
</dbReference>
<evidence type="ECO:0000256" key="1">
    <source>
        <dbReference type="ARBA" id="ARBA00006611"/>
    </source>
</evidence>
<name>A0A0F9TUU7_9ZZZZ</name>
<dbReference type="Pfam" id="PF00498">
    <property type="entry name" value="FHA"/>
    <property type="match status" value="1"/>
</dbReference>
<sequence>MEIWVYNQYTDQREVIKANEKAVAIGRDESNDVVLDSPFVSRQHARILKEGGGFVIESLGLNGVTLANRLLPHKDRAKLDYGDEIRIGEFSLYMMEPSMRRVGGERLVSTPRKRVIALEETMHAELLERLNLRVTGQSTSADSQHVSLIKRQLADIILQHRDEIDKEMTAYLGLEYVWRSVVTEMARRATGKLMYSYGFEDSDSLDAKHEEAISRLVSDVISDYPLRLVPHTLKEDLAVVESDWPEKSKSVDKRFSPELRHYLVVRMLAKDIEDVVLGYGPLQDLLEMPNVSEIMVVGKDRIYIEKDGVLQNSGRSFFSEEIVQSIIERIITPVGRRIDRSTPLVDARLPDGSRVNAIINPLSLSGPVLTIRKFARIPFTIDDLIDRGTLTQNTAEFLQACVLGRKNMLISGGTGSGKTTTLNVLSNFIGTEERIVTIEDSAELQLQQEHLVRLETRPPNIEGKGAYTIRDLVRNALRMRPDRLIVGEVRGPEALDMLQAMNTGHDGSLSTIHANTPADTLMRLETMVLMAVEMPIRAIREQIIAAIDVIVQISRVPDGRRCITHITEVGGLDPETSQIITEDIFVMRHLEGEDPSQGRLRHTGYIPTFTEKLIALDMLSVEVFTR</sequence>
<dbReference type="InterPro" id="IPR008984">
    <property type="entry name" value="SMAD_FHA_dom_sf"/>
</dbReference>
<dbReference type="SMART" id="SM00382">
    <property type="entry name" value="AAA"/>
    <property type="match status" value="1"/>
</dbReference>
<comment type="similarity">
    <text evidence="1">Belongs to the GSP E family.</text>
</comment>
<protein>
    <recommendedName>
        <fullName evidence="2">FHA domain-containing protein</fullName>
    </recommendedName>
</protein>
<dbReference type="CDD" id="cd00060">
    <property type="entry name" value="FHA"/>
    <property type="match status" value="1"/>
</dbReference>